<dbReference type="Proteomes" id="UP000829398">
    <property type="component" value="Chromosome 4"/>
</dbReference>
<comment type="caution">
    <text evidence="1">The sequence shown here is derived from an EMBL/GenBank/DDBJ whole genome shotgun (WGS) entry which is preliminary data.</text>
</comment>
<dbReference type="EMBL" id="CM039173">
    <property type="protein sequence ID" value="KAH9770531.1"/>
    <property type="molecule type" value="Genomic_DNA"/>
</dbReference>
<organism evidence="1 2">
    <name type="scientific">Citrus sinensis</name>
    <name type="common">Sweet orange</name>
    <name type="synonym">Citrus aurantium var. sinensis</name>
    <dbReference type="NCBI Taxonomy" id="2711"/>
    <lineage>
        <taxon>Eukaryota</taxon>
        <taxon>Viridiplantae</taxon>
        <taxon>Streptophyta</taxon>
        <taxon>Embryophyta</taxon>
        <taxon>Tracheophyta</taxon>
        <taxon>Spermatophyta</taxon>
        <taxon>Magnoliopsida</taxon>
        <taxon>eudicotyledons</taxon>
        <taxon>Gunneridae</taxon>
        <taxon>Pentapetalae</taxon>
        <taxon>rosids</taxon>
        <taxon>malvids</taxon>
        <taxon>Sapindales</taxon>
        <taxon>Rutaceae</taxon>
        <taxon>Aurantioideae</taxon>
        <taxon>Citrus</taxon>
    </lineage>
</organism>
<name>A0ACB8LAT1_CITSI</name>
<protein>
    <submittedName>
        <fullName evidence="1">Reticulon-like protein B8</fullName>
    </submittedName>
</protein>
<proteinExistence type="predicted"/>
<keyword evidence="2" id="KW-1185">Reference proteome</keyword>
<evidence type="ECO:0000313" key="2">
    <source>
        <dbReference type="Proteomes" id="UP000829398"/>
    </source>
</evidence>
<gene>
    <name evidence="1" type="ORF">KPL71_012412</name>
</gene>
<accession>A0ACB8LAT1</accession>
<reference evidence="2" key="1">
    <citation type="journal article" date="2023" name="Hortic. Res.">
        <title>A chromosome-level phased genome enabling allele-level studies in sweet orange: a case study on citrus Huanglongbing tolerance.</title>
        <authorList>
            <person name="Wu B."/>
            <person name="Yu Q."/>
            <person name="Deng Z."/>
            <person name="Duan Y."/>
            <person name="Luo F."/>
            <person name="Gmitter F. Jr."/>
        </authorList>
    </citation>
    <scope>NUCLEOTIDE SEQUENCE [LARGE SCALE GENOMIC DNA]</scope>
    <source>
        <strain evidence="2">cv. Valencia</strain>
    </source>
</reference>
<sequence length="275" mass="30748">MPEKITAENILDNLVETISDKVQKQKAVSFFEEETSSSVTARFNRLFGRQKPVHHLLGGGKSADVLLWRNKKISASVLMGATAIWVLFEWLNYHFLTIVCFALVLGMLAQFFWVNISGLFNRSASKVPRFVLPPEVFANIGTTVCANVNEALGLLQDIACGGKLKQLLVAVASLWVAAVIGSWCNLLTVLYIGWNIFLNLLRKTVTYTKSKVFGVNDDEGFVAAHTLPVLYEKHEDKVDSFLNNVFQQLQNQYKKLDSGFLSKIPKGKFKGKKSE</sequence>
<evidence type="ECO:0000313" key="1">
    <source>
        <dbReference type="EMBL" id="KAH9770531.1"/>
    </source>
</evidence>